<gene>
    <name evidence="1" type="ORF">K3G42_009271</name>
</gene>
<reference evidence="1" key="1">
    <citation type="submission" date="2021-08" db="EMBL/GenBank/DDBJ databases">
        <title>The first chromosome-level gecko genome reveals the dynamic sex chromosomes of Neotropical dwarf geckos (Sphaerodactylidae: Sphaerodactylus).</title>
        <authorList>
            <person name="Pinto B.J."/>
            <person name="Keating S.E."/>
            <person name="Gamble T."/>
        </authorList>
    </citation>
    <scope>NUCLEOTIDE SEQUENCE</scope>
    <source>
        <strain evidence="1">TG3544</strain>
    </source>
</reference>
<organism evidence="1 2">
    <name type="scientific">Sphaerodactylus townsendi</name>
    <dbReference type="NCBI Taxonomy" id="933632"/>
    <lineage>
        <taxon>Eukaryota</taxon>
        <taxon>Metazoa</taxon>
        <taxon>Chordata</taxon>
        <taxon>Craniata</taxon>
        <taxon>Vertebrata</taxon>
        <taxon>Euteleostomi</taxon>
        <taxon>Lepidosauria</taxon>
        <taxon>Squamata</taxon>
        <taxon>Bifurcata</taxon>
        <taxon>Gekkota</taxon>
        <taxon>Sphaerodactylidae</taxon>
        <taxon>Sphaerodactylus</taxon>
    </lineage>
</organism>
<dbReference type="Proteomes" id="UP000827872">
    <property type="component" value="Linkage Group LG12"/>
</dbReference>
<comment type="caution">
    <text evidence="1">The sequence shown here is derived from an EMBL/GenBank/DDBJ whole genome shotgun (WGS) entry which is preliminary data.</text>
</comment>
<keyword evidence="2" id="KW-1185">Reference proteome</keyword>
<proteinExistence type="predicted"/>
<evidence type="ECO:0000313" key="2">
    <source>
        <dbReference type="Proteomes" id="UP000827872"/>
    </source>
</evidence>
<dbReference type="EMBL" id="CM037625">
    <property type="protein sequence ID" value="KAH7997856.1"/>
    <property type="molecule type" value="Genomic_DNA"/>
</dbReference>
<protein>
    <submittedName>
        <fullName evidence="1">Uncharacterized protein</fullName>
    </submittedName>
</protein>
<name>A0ACB8EXX9_9SAUR</name>
<sequence>MASEVGADQVRAKKNGAPIRMFPLYFEDDGTLCFQGLEPDSWRRSKQCSDLQIFRNVENYILIVKLGSPENQMAVFEHMTDKDKNDESGIRFTIHRYDDTVPRGMTVALSTRKDKKTHFLCAKKQANGELRVVFQERTIPETISGDRSEIIFFQIPFSEGDNKFFKFESTLQRGYFLAFDPGEGNHTRRLIMKEVLLQDEVDETTKLYPSPD</sequence>
<evidence type="ECO:0000313" key="1">
    <source>
        <dbReference type="EMBL" id="KAH7997856.1"/>
    </source>
</evidence>
<accession>A0ACB8EXX9</accession>